<feature type="transmembrane region" description="Helical" evidence="5">
    <location>
        <begin position="234"/>
        <end position="255"/>
    </location>
</feature>
<proteinExistence type="predicted"/>
<evidence type="ECO:0000256" key="5">
    <source>
        <dbReference type="SAM" id="Phobius"/>
    </source>
</evidence>
<evidence type="ECO:0000259" key="6">
    <source>
        <dbReference type="Pfam" id="PF01061"/>
    </source>
</evidence>
<dbReference type="Proteomes" id="UP000221653">
    <property type="component" value="Unassembled WGS sequence"/>
</dbReference>
<feature type="transmembrane region" description="Helical" evidence="5">
    <location>
        <begin position="151"/>
        <end position="174"/>
    </location>
</feature>
<dbReference type="GO" id="GO:0016020">
    <property type="term" value="C:membrane"/>
    <property type="evidence" value="ECO:0007669"/>
    <property type="project" value="UniProtKB-SubCell"/>
</dbReference>
<evidence type="ECO:0000256" key="2">
    <source>
        <dbReference type="ARBA" id="ARBA00022692"/>
    </source>
</evidence>
<organism evidence="7 8">
    <name type="scientific">Corynebacterium renale</name>
    <dbReference type="NCBI Taxonomy" id="1724"/>
    <lineage>
        <taxon>Bacteria</taxon>
        <taxon>Bacillati</taxon>
        <taxon>Actinomycetota</taxon>
        <taxon>Actinomycetes</taxon>
        <taxon>Mycobacteriales</taxon>
        <taxon>Corynebacteriaceae</taxon>
        <taxon>Corynebacterium</taxon>
    </lineage>
</organism>
<keyword evidence="8" id="KW-1185">Reference proteome</keyword>
<feature type="transmembrane region" description="Helical" evidence="5">
    <location>
        <begin position="46"/>
        <end position="65"/>
    </location>
</feature>
<keyword evidence="4 5" id="KW-0472">Membrane</keyword>
<dbReference type="GO" id="GO:0140359">
    <property type="term" value="F:ABC-type transporter activity"/>
    <property type="evidence" value="ECO:0007669"/>
    <property type="project" value="InterPro"/>
</dbReference>
<dbReference type="PANTHER" id="PTHR43229">
    <property type="entry name" value="NODULATION PROTEIN J"/>
    <property type="match status" value="1"/>
</dbReference>
<evidence type="ECO:0000256" key="3">
    <source>
        <dbReference type="ARBA" id="ARBA00022989"/>
    </source>
</evidence>
<feature type="transmembrane region" description="Helical" evidence="5">
    <location>
        <begin position="77"/>
        <end position="97"/>
    </location>
</feature>
<evidence type="ECO:0000256" key="1">
    <source>
        <dbReference type="ARBA" id="ARBA00004141"/>
    </source>
</evidence>
<accession>A0A2A9DQM2</accession>
<keyword evidence="3 5" id="KW-1133">Transmembrane helix</keyword>
<comment type="subcellular location">
    <subcellularLocation>
        <location evidence="1">Membrane</location>
        <topology evidence="1">Multi-pass membrane protein</topology>
    </subcellularLocation>
</comment>
<gene>
    <name evidence="7" type="ORF">ATK06_1800</name>
</gene>
<dbReference type="STRING" id="1724.GCA_001044175_00436"/>
<protein>
    <submittedName>
        <fullName evidence="7">ABC-2 type transport system permease protein</fullName>
    </submittedName>
</protein>
<keyword evidence="2 5" id="KW-0812">Transmembrane</keyword>
<evidence type="ECO:0000256" key="4">
    <source>
        <dbReference type="ARBA" id="ARBA00023136"/>
    </source>
</evidence>
<evidence type="ECO:0000313" key="8">
    <source>
        <dbReference type="Proteomes" id="UP000221653"/>
    </source>
</evidence>
<dbReference type="Pfam" id="PF01061">
    <property type="entry name" value="ABC2_membrane"/>
    <property type="match status" value="1"/>
</dbReference>
<comment type="caution">
    <text evidence="7">The sequence shown here is derived from an EMBL/GenBank/DDBJ whole genome shotgun (WGS) entry which is preliminary data.</text>
</comment>
<sequence>MVDATNERFSPGVFSPAPQRSSVSTMMWAQGKIETKLFLRHGEQQLLSLIIPLGLLVGIAKIPFLGVEDPLTHGFPMMLAIAVTSSGFTGQAIALAFDRRYGALKRTGASGVPAWAIIAGKVIAVAAMVIFQVLVLGATAYLLGWRASGSGVLMGLAILLLGVACFTSLGLLFGGSLSSEIVLAGANLLWVILVAVTGWVLYEFGLTVSTWFDLIPSVALASGLAQAFEGIVPWSQALILVTWTVFITVACTRFFKFAG</sequence>
<reference evidence="7 8" key="1">
    <citation type="submission" date="2017-10" db="EMBL/GenBank/DDBJ databases">
        <title>Sequencing the genomes of 1000 actinobacteria strains.</title>
        <authorList>
            <person name="Klenk H.-P."/>
        </authorList>
    </citation>
    <scope>NUCLEOTIDE SEQUENCE [LARGE SCALE GENOMIC DNA]</scope>
    <source>
        <strain evidence="7 8">DSM 20688</strain>
    </source>
</reference>
<dbReference type="RefSeq" id="WP_048381644.1">
    <property type="nucleotide sequence ID" value="NZ_LDYE01000011.1"/>
</dbReference>
<evidence type="ECO:0000313" key="7">
    <source>
        <dbReference type="EMBL" id="PFG28681.1"/>
    </source>
</evidence>
<name>A0A2A9DQM2_9CORY</name>
<dbReference type="EMBL" id="PDJF01000001">
    <property type="protein sequence ID" value="PFG28681.1"/>
    <property type="molecule type" value="Genomic_DNA"/>
</dbReference>
<dbReference type="InterPro" id="IPR013525">
    <property type="entry name" value="ABC2_TM"/>
</dbReference>
<feature type="domain" description="ABC-2 type transporter transmembrane" evidence="6">
    <location>
        <begin position="32"/>
        <end position="198"/>
    </location>
</feature>
<dbReference type="PANTHER" id="PTHR43229:SF2">
    <property type="entry name" value="NODULATION PROTEIN J"/>
    <property type="match status" value="1"/>
</dbReference>
<feature type="transmembrane region" description="Helical" evidence="5">
    <location>
        <begin position="181"/>
        <end position="202"/>
    </location>
</feature>
<feature type="transmembrane region" description="Helical" evidence="5">
    <location>
        <begin position="118"/>
        <end position="145"/>
    </location>
</feature>
<dbReference type="AlphaFoldDB" id="A0A2A9DQM2"/>
<dbReference type="InterPro" id="IPR051784">
    <property type="entry name" value="Nod_factor_ABC_transporter"/>
</dbReference>
<dbReference type="OrthoDB" id="160207at2"/>